<evidence type="ECO:0000313" key="2">
    <source>
        <dbReference type="Proteomes" id="UP000240903"/>
    </source>
</evidence>
<evidence type="ECO:0000313" key="1">
    <source>
        <dbReference type="EMBL" id="AUV61887.1"/>
    </source>
</evidence>
<accession>A0A2K9VHV2</accession>
<keyword evidence="2" id="KW-1185">Reference proteome</keyword>
<protein>
    <submittedName>
        <fullName evidence="1">Uncharacterized protein</fullName>
    </submittedName>
</protein>
<organism evidence="1 2">
    <name type="scientific">Pseudomonas phage Littlefix</name>
    <dbReference type="NCBI Taxonomy" id="2079289"/>
    <lineage>
        <taxon>Viruses</taxon>
        <taxon>Duplodnaviria</taxon>
        <taxon>Heunggongvirae</taxon>
        <taxon>Uroviricota</taxon>
        <taxon>Caudoviricetes</taxon>
        <taxon>Schitoviridae</taxon>
        <taxon>Littlefixvirus</taxon>
        <taxon>Littlefixvirus littlefix</taxon>
    </lineage>
</organism>
<proteinExistence type="predicted"/>
<dbReference type="EMBL" id="MG775260">
    <property type="protein sequence ID" value="AUV61887.1"/>
    <property type="molecule type" value="Genomic_DNA"/>
</dbReference>
<reference evidence="2" key="1">
    <citation type="submission" date="2018-01" db="EMBL/GenBank/DDBJ databases">
        <title>Pseudomonas phages infecting Pseudomonas sp. isolated from Prunus avium.</title>
        <authorList>
            <person name="Colberg O."/>
            <person name="Carstens A.B."/>
            <person name="Kot W."/>
            <person name="Hansen L.H."/>
        </authorList>
    </citation>
    <scope>NUCLEOTIDE SEQUENCE [LARGE SCALE GENOMIC DNA]</scope>
</reference>
<sequence length="61" mass="6840">MQSKEIPTEPLPIHDTMDSLLGVVNLALASIKTDTPNQITTMLMIYHNTLLHLLKEQGKLK</sequence>
<gene>
    <name evidence="1" type="ORF">PsPhLittlefix_gp72</name>
</gene>
<name>A0A2K9VHV2_9CAUD</name>
<dbReference type="Proteomes" id="UP000240903">
    <property type="component" value="Segment"/>
</dbReference>